<dbReference type="RefSeq" id="XP_031555329.1">
    <property type="nucleotide sequence ID" value="XM_031699469.1"/>
</dbReference>
<gene>
    <name evidence="2" type="primary">LOC116292205</name>
</gene>
<dbReference type="Proteomes" id="UP000515163">
    <property type="component" value="Unplaced"/>
</dbReference>
<keyword evidence="1" id="KW-1185">Reference proteome</keyword>
<evidence type="ECO:0000313" key="2">
    <source>
        <dbReference type="RefSeq" id="XP_031555329.1"/>
    </source>
</evidence>
<organism evidence="1 2">
    <name type="scientific">Actinia tenebrosa</name>
    <name type="common">Australian red waratah sea anemone</name>
    <dbReference type="NCBI Taxonomy" id="6105"/>
    <lineage>
        <taxon>Eukaryota</taxon>
        <taxon>Metazoa</taxon>
        <taxon>Cnidaria</taxon>
        <taxon>Anthozoa</taxon>
        <taxon>Hexacorallia</taxon>
        <taxon>Actiniaria</taxon>
        <taxon>Actiniidae</taxon>
        <taxon>Actinia</taxon>
    </lineage>
</organism>
<dbReference type="GeneID" id="116292205"/>
<protein>
    <submittedName>
        <fullName evidence="2">Uncharacterized protein LOC116292205</fullName>
    </submittedName>
</protein>
<reference evidence="2" key="1">
    <citation type="submission" date="2025-08" db="UniProtKB">
        <authorList>
            <consortium name="RefSeq"/>
        </authorList>
    </citation>
    <scope>IDENTIFICATION</scope>
    <source>
        <tissue evidence="2">Tentacle</tissue>
    </source>
</reference>
<proteinExistence type="predicted"/>
<dbReference type="InParanoid" id="A0A6P8HFY9"/>
<dbReference type="OrthoDB" id="5975954at2759"/>
<name>A0A6P8HFY9_ACTTE</name>
<dbReference type="KEGG" id="aten:116292205"/>
<dbReference type="AlphaFoldDB" id="A0A6P8HFY9"/>
<evidence type="ECO:0000313" key="1">
    <source>
        <dbReference type="Proteomes" id="UP000515163"/>
    </source>
</evidence>
<accession>A0A6P8HFY9</accession>
<sequence>MEFQKQLINRCIVFMILSLHFDCSFKVIGHCPATVKHRILLPKFQLRRLIDTDWLGCIVACDNEPSCFSYNFCFREIEDLGICDLNRCWVEENKHYGKDSLLVYASGCVFQQLPKKISQGFPVCQREEKPKEPRWMKVNLSSICLSTTANVQVVMPASGQVTGMKLAFVSGSITCNKSDPKCAGKWGCSCCKICTRGYTNKRLDIIITNANNNRIFPSNRYPSSHNVWYAIPNQTNEDENLVFPNLTVPLTVKRNEPLVVWYSIHLLDRGPAWSISNGRVCFNVYVFYTKTTD</sequence>